<keyword evidence="1" id="KW-1133">Transmembrane helix</keyword>
<accession>A0A2N3Y327</accession>
<gene>
    <name evidence="2" type="ORF">A8926_5288</name>
</gene>
<dbReference type="AlphaFoldDB" id="A0A2N3Y327"/>
<organism evidence="2 3">
    <name type="scientific">Saccharopolyspora spinosa</name>
    <dbReference type="NCBI Taxonomy" id="60894"/>
    <lineage>
        <taxon>Bacteria</taxon>
        <taxon>Bacillati</taxon>
        <taxon>Actinomycetota</taxon>
        <taxon>Actinomycetes</taxon>
        <taxon>Pseudonocardiales</taxon>
        <taxon>Pseudonocardiaceae</taxon>
        <taxon>Saccharopolyspora</taxon>
    </lineage>
</organism>
<dbReference type="EMBL" id="PJNB01000001">
    <property type="protein sequence ID" value="PKW17333.1"/>
    <property type="molecule type" value="Genomic_DNA"/>
</dbReference>
<dbReference type="OrthoDB" id="9961822at2"/>
<evidence type="ECO:0000313" key="2">
    <source>
        <dbReference type="EMBL" id="PKW17333.1"/>
    </source>
</evidence>
<keyword evidence="1" id="KW-0472">Membrane</keyword>
<protein>
    <submittedName>
        <fullName evidence="2">Uncharacterized protein</fullName>
    </submittedName>
</protein>
<reference evidence="2" key="1">
    <citation type="submission" date="2017-12" db="EMBL/GenBank/DDBJ databases">
        <title>Sequencing the genomes of 1000 Actinobacteria strains.</title>
        <authorList>
            <person name="Klenk H.-P."/>
        </authorList>
    </citation>
    <scope>NUCLEOTIDE SEQUENCE [LARGE SCALE GENOMIC DNA]</scope>
    <source>
        <strain evidence="2">DSM 44228</strain>
    </source>
</reference>
<sequence length="85" mass="9483">MPYPCNRCGRVITTQPSMCCGACIRVIDKEAESYARRTMRESDQILAEWRRQDKVLEPKGGCALVILAVAALPLVLTVSDVVRFI</sequence>
<evidence type="ECO:0000313" key="3">
    <source>
        <dbReference type="Proteomes" id="UP000233786"/>
    </source>
</evidence>
<name>A0A2N3Y327_SACSN</name>
<keyword evidence="1" id="KW-0812">Transmembrane</keyword>
<comment type="caution">
    <text evidence="2">The sequence shown here is derived from an EMBL/GenBank/DDBJ whole genome shotgun (WGS) entry which is preliminary data.</text>
</comment>
<feature type="transmembrane region" description="Helical" evidence="1">
    <location>
        <begin position="60"/>
        <end position="79"/>
    </location>
</feature>
<evidence type="ECO:0000256" key="1">
    <source>
        <dbReference type="SAM" id="Phobius"/>
    </source>
</evidence>
<dbReference type="Proteomes" id="UP000233786">
    <property type="component" value="Unassembled WGS sequence"/>
</dbReference>
<proteinExistence type="predicted"/>
<keyword evidence="3" id="KW-1185">Reference proteome</keyword>